<proteinExistence type="predicted"/>
<organism evidence="14 15">
    <name type="scientific">Novosphingobium tardum</name>
    <dbReference type="NCBI Taxonomy" id="1538021"/>
    <lineage>
        <taxon>Bacteria</taxon>
        <taxon>Pseudomonadati</taxon>
        <taxon>Pseudomonadota</taxon>
        <taxon>Alphaproteobacteria</taxon>
        <taxon>Sphingomonadales</taxon>
        <taxon>Sphingomonadaceae</taxon>
        <taxon>Novosphingobium</taxon>
    </lineage>
</organism>
<evidence type="ECO:0000313" key="14">
    <source>
        <dbReference type="EMBL" id="MFC4294219.1"/>
    </source>
</evidence>
<comment type="subcellular location">
    <subcellularLocation>
        <location evidence="2">Membrane</location>
    </subcellularLocation>
</comment>
<feature type="transmembrane region" description="Helical" evidence="12">
    <location>
        <begin position="37"/>
        <end position="57"/>
    </location>
</feature>
<dbReference type="InterPro" id="IPR036890">
    <property type="entry name" value="HATPase_C_sf"/>
</dbReference>
<feature type="domain" description="CHASE" evidence="13">
    <location>
        <begin position="100"/>
        <end position="276"/>
    </location>
</feature>
<evidence type="ECO:0000256" key="9">
    <source>
        <dbReference type="ARBA" id="ARBA00022840"/>
    </source>
</evidence>
<evidence type="ECO:0000256" key="1">
    <source>
        <dbReference type="ARBA" id="ARBA00000085"/>
    </source>
</evidence>
<dbReference type="PROSITE" id="PS50839">
    <property type="entry name" value="CHASE"/>
    <property type="match status" value="1"/>
</dbReference>
<gene>
    <name evidence="14" type="ORF">ACFO0A_04010</name>
</gene>
<keyword evidence="4" id="KW-0597">Phosphoprotein</keyword>
<dbReference type="PANTHER" id="PTHR41523">
    <property type="entry name" value="TWO-COMPONENT SYSTEM SENSOR PROTEIN"/>
    <property type="match status" value="1"/>
</dbReference>
<evidence type="ECO:0000256" key="2">
    <source>
        <dbReference type="ARBA" id="ARBA00004370"/>
    </source>
</evidence>
<protein>
    <recommendedName>
        <fullName evidence="3">histidine kinase</fullName>
        <ecNumber evidence="3">2.7.13.3</ecNumber>
    </recommendedName>
</protein>
<keyword evidence="10 12" id="KW-1133">Transmembrane helix</keyword>
<sequence>MSLLWRASEQAVGQQQMDGIVPQRALLHHWYERFPRMLPVGIFLLTSLITVISVFAIERAESGRRNAQVNQIGQAIASTLERRANANAAYLRSGAALFATQKDVPSTLFQNFITQLRLDDDYRGAEGIGWAARVERDDITVVQDEIRRSRPRNFTIHPLPSEDQAFAVPVIFLQPETERSRLELGFNMYSDPQRRAAMQDAARYVRPTATGKVTLMHPPGTAPQTGFVIYMPVFGLSADGARQLKGYVFSPFAAADFLASARELEPDHDVGVALYDRAVAPGNLMARIPVARPSGYTAVQSLEIANHPWVVVVETGKPTRLTSLSLLTLLFGMLVASLLLVLARLVTKQATEDRIAREWLEEQQSIRNSLTRELNHRVKNTLANVLSIISLTRRRATGLDDYANSLEGRIRALSATHDLLTQSEWGTTPIRAVVAAEMAPYVQEDGRQLEITGPDVALAPNDALSLGLAVHELATNAAKYGALSVLDGRVVVSWNLLTQDLARVEWIETGGPPVSESRARGFGTDLIEKIVAHELQNPVDLRFEPGGVRCTLIIPVRRPAAFELRANRQER</sequence>
<evidence type="ECO:0000313" key="15">
    <source>
        <dbReference type="Proteomes" id="UP001595828"/>
    </source>
</evidence>
<dbReference type="SMART" id="SM00911">
    <property type="entry name" value="HWE_HK"/>
    <property type="match status" value="1"/>
</dbReference>
<evidence type="ECO:0000256" key="8">
    <source>
        <dbReference type="ARBA" id="ARBA00022777"/>
    </source>
</evidence>
<keyword evidence="7" id="KW-0547">Nucleotide-binding</keyword>
<evidence type="ECO:0000256" key="11">
    <source>
        <dbReference type="ARBA" id="ARBA00023136"/>
    </source>
</evidence>
<evidence type="ECO:0000259" key="13">
    <source>
        <dbReference type="PROSITE" id="PS50839"/>
    </source>
</evidence>
<dbReference type="InterPro" id="IPR011102">
    <property type="entry name" value="Sig_transdc_His_kinase_HWE"/>
</dbReference>
<dbReference type="Proteomes" id="UP001595828">
    <property type="component" value="Unassembled WGS sequence"/>
</dbReference>
<comment type="catalytic activity">
    <reaction evidence="1">
        <text>ATP + protein L-histidine = ADP + protein N-phospho-L-histidine.</text>
        <dbReference type="EC" id="2.7.13.3"/>
    </reaction>
</comment>
<evidence type="ECO:0000256" key="10">
    <source>
        <dbReference type="ARBA" id="ARBA00022989"/>
    </source>
</evidence>
<name>A0ABV8RLT8_9SPHN</name>
<evidence type="ECO:0000256" key="6">
    <source>
        <dbReference type="ARBA" id="ARBA00022692"/>
    </source>
</evidence>
<dbReference type="InterPro" id="IPR042240">
    <property type="entry name" value="CHASE_sf"/>
</dbReference>
<dbReference type="InterPro" id="IPR006189">
    <property type="entry name" value="CHASE_dom"/>
</dbReference>
<evidence type="ECO:0000256" key="3">
    <source>
        <dbReference type="ARBA" id="ARBA00012438"/>
    </source>
</evidence>
<evidence type="ECO:0000256" key="5">
    <source>
        <dbReference type="ARBA" id="ARBA00022679"/>
    </source>
</evidence>
<dbReference type="SMART" id="SM01079">
    <property type="entry name" value="CHASE"/>
    <property type="match status" value="1"/>
</dbReference>
<evidence type="ECO:0000256" key="7">
    <source>
        <dbReference type="ARBA" id="ARBA00022741"/>
    </source>
</evidence>
<dbReference type="EMBL" id="JBHSDR010000003">
    <property type="protein sequence ID" value="MFC4294219.1"/>
    <property type="molecule type" value="Genomic_DNA"/>
</dbReference>
<keyword evidence="8" id="KW-0418">Kinase</keyword>
<keyword evidence="15" id="KW-1185">Reference proteome</keyword>
<evidence type="ECO:0000256" key="4">
    <source>
        <dbReference type="ARBA" id="ARBA00022553"/>
    </source>
</evidence>
<dbReference type="Pfam" id="PF07536">
    <property type="entry name" value="HWE_HK"/>
    <property type="match status" value="1"/>
</dbReference>
<dbReference type="EC" id="2.7.13.3" evidence="3"/>
<dbReference type="RefSeq" id="WP_379537679.1">
    <property type="nucleotide sequence ID" value="NZ_JBHSDR010000003.1"/>
</dbReference>
<keyword evidence="5" id="KW-0808">Transferase</keyword>
<feature type="transmembrane region" description="Helical" evidence="12">
    <location>
        <begin position="326"/>
        <end position="346"/>
    </location>
</feature>
<dbReference type="Gene3D" id="3.30.450.350">
    <property type="entry name" value="CHASE domain"/>
    <property type="match status" value="1"/>
</dbReference>
<reference evidence="15" key="1">
    <citation type="journal article" date="2019" name="Int. J. Syst. Evol. Microbiol.">
        <title>The Global Catalogue of Microorganisms (GCM) 10K type strain sequencing project: providing services to taxonomists for standard genome sequencing and annotation.</title>
        <authorList>
            <consortium name="The Broad Institute Genomics Platform"/>
            <consortium name="The Broad Institute Genome Sequencing Center for Infectious Disease"/>
            <person name="Wu L."/>
            <person name="Ma J."/>
        </authorList>
    </citation>
    <scope>NUCLEOTIDE SEQUENCE [LARGE SCALE GENOMIC DNA]</scope>
    <source>
        <strain evidence="15">CGMCC 1.12989</strain>
    </source>
</reference>
<keyword evidence="9" id="KW-0067">ATP-binding</keyword>
<dbReference type="Gene3D" id="3.30.565.10">
    <property type="entry name" value="Histidine kinase-like ATPase, C-terminal domain"/>
    <property type="match status" value="1"/>
</dbReference>
<keyword evidence="6 12" id="KW-0812">Transmembrane</keyword>
<keyword evidence="11 12" id="KW-0472">Membrane</keyword>
<dbReference type="Pfam" id="PF03924">
    <property type="entry name" value="CHASE"/>
    <property type="match status" value="1"/>
</dbReference>
<comment type="caution">
    <text evidence="14">The sequence shown here is derived from an EMBL/GenBank/DDBJ whole genome shotgun (WGS) entry which is preliminary data.</text>
</comment>
<evidence type="ECO:0000256" key="12">
    <source>
        <dbReference type="SAM" id="Phobius"/>
    </source>
</evidence>
<accession>A0ABV8RLT8</accession>
<dbReference type="PANTHER" id="PTHR41523:SF7">
    <property type="entry name" value="HISTIDINE KINASE"/>
    <property type="match status" value="1"/>
</dbReference>